<evidence type="ECO:0000313" key="3">
    <source>
        <dbReference type="EMBL" id="GAA0874727.1"/>
    </source>
</evidence>
<dbReference type="InterPro" id="IPR029767">
    <property type="entry name" value="WecB-like"/>
</dbReference>
<protein>
    <submittedName>
        <fullName evidence="3">UDP-N-acetylglucosamine 2-epimerase (Non-hydrolyzing)</fullName>
    </submittedName>
</protein>
<dbReference type="EMBL" id="BAAAFH010000003">
    <property type="protein sequence ID" value="GAA0874727.1"/>
    <property type="molecule type" value="Genomic_DNA"/>
</dbReference>
<dbReference type="InterPro" id="IPR003331">
    <property type="entry name" value="UDP_GlcNAc_Epimerase_2_dom"/>
</dbReference>
<dbReference type="PANTHER" id="PTHR43174">
    <property type="entry name" value="UDP-N-ACETYLGLUCOSAMINE 2-EPIMERASE"/>
    <property type="match status" value="1"/>
</dbReference>
<reference evidence="4" key="1">
    <citation type="journal article" date="2019" name="Int. J. Syst. Evol. Microbiol.">
        <title>The Global Catalogue of Microorganisms (GCM) 10K type strain sequencing project: providing services to taxonomists for standard genome sequencing and annotation.</title>
        <authorList>
            <consortium name="The Broad Institute Genomics Platform"/>
            <consortium name="The Broad Institute Genome Sequencing Center for Infectious Disease"/>
            <person name="Wu L."/>
            <person name="Ma J."/>
        </authorList>
    </citation>
    <scope>NUCLEOTIDE SEQUENCE [LARGE SCALE GENOMIC DNA]</scope>
    <source>
        <strain evidence="4">JCM 16083</strain>
    </source>
</reference>
<feature type="domain" description="UDP-N-acetylglucosamine 2-epimerase" evidence="2">
    <location>
        <begin position="30"/>
        <end position="373"/>
    </location>
</feature>
<keyword evidence="1" id="KW-0413">Isomerase</keyword>
<keyword evidence="4" id="KW-1185">Reference proteome</keyword>
<dbReference type="Pfam" id="PF02350">
    <property type="entry name" value="Epimerase_2"/>
    <property type="match status" value="1"/>
</dbReference>
<dbReference type="SUPFAM" id="SSF53756">
    <property type="entry name" value="UDP-Glycosyltransferase/glycogen phosphorylase"/>
    <property type="match status" value="1"/>
</dbReference>
<dbReference type="RefSeq" id="WP_343785633.1">
    <property type="nucleotide sequence ID" value="NZ_BAAAFH010000003.1"/>
</dbReference>
<accession>A0ABP3Y4J0</accession>
<gene>
    <name evidence="3" type="primary">wecB</name>
    <name evidence="3" type="ORF">GCM10009118_11350</name>
</gene>
<evidence type="ECO:0000313" key="4">
    <source>
        <dbReference type="Proteomes" id="UP001501126"/>
    </source>
</evidence>
<dbReference type="Gene3D" id="3.40.50.2000">
    <property type="entry name" value="Glycogen Phosphorylase B"/>
    <property type="match status" value="2"/>
</dbReference>
<name>A0ABP3Y4J0_9FLAO</name>
<evidence type="ECO:0000256" key="1">
    <source>
        <dbReference type="RuleBase" id="RU003513"/>
    </source>
</evidence>
<comment type="caution">
    <text evidence="3">The sequence shown here is derived from an EMBL/GenBank/DDBJ whole genome shotgun (WGS) entry which is preliminary data.</text>
</comment>
<organism evidence="3 4">
    <name type="scientific">Wandonia haliotis</name>
    <dbReference type="NCBI Taxonomy" id="574963"/>
    <lineage>
        <taxon>Bacteria</taxon>
        <taxon>Pseudomonadati</taxon>
        <taxon>Bacteroidota</taxon>
        <taxon>Flavobacteriia</taxon>
        <taxon>Flavobacteriales</taxon>
        <taxon>Crocinitomicaceae</taxon>
        <taxon>Wandonia</taxon>
    </lineage>
</organism>
<evidence type="ECO:0000259" key="2">
    <source>
        <dbReference type="Pfam" id="PF02350"/>
    </source>
</evidence>
<dbReference type="CDD" id="cd03786">
    <property type="entry name" value="GTB_UDP-GlcNAc_2-Epimerase"/>
    <property type="match status" value="1"/>
</dbReference>
<dbReference type="Proteomes" id="UP001501126">
    <property type="component" value="Unassembled WGS sequence"/>
</dbReference>
<sequence>MKKIITIVGARPQIIKAAAISRAIRNSFSSDLEEVILHTGQHYDEKMSGDFFSELEIPKPLYNLQVRSSLQGGQTGKMLEGIEEILLKEKPDALLVYGDTNSTIAGALAAVKLHVPVIHIEAGLRSYKKFMPEEINRIVTDHSSTLLFSPTQAGIDNLSNEGFDVNYRGEFSADKPGVFHCGDIMLDNSLYFSSKTDGVALEKFDLEKNKYFLVTIHRPQNTDNTERLASILNTLMSIADEEDCMMVLPLHPRTNKVLTEHYPELWSDLLESPSVRVIPPASYLEMMDMERNAWFIATDSGGVQKEAYFFNKPSLILRSETEWVEICNDNNALLVDADPDKIYNGVNWMKNEMNTTFAPYFGDGKAGEFIVGKIIEFLKGV</sequence>
<dbReference type="NCBIfam" id="TIGR00236">
    <property type="entry name" value="wecB"/>
    <property type="match status" value="1"/>
</dbReference>
<comment type="similarity">
    <text evidence="1">Belongs to the UDP-N-acetylglucosamine 2-epimerase family.</text>
</comment>
<dbReference type="PANTHER" id="PTHR43174:SF1">
    <property type="entry name" value="UDP-N-ACETYLGLUCOSAMINE 2-EPIMERASE"/>
    <property type="match status" value="1"/>
</dbReference>
<proteinExistence type="inferred from homology"/>